<evidence type="ECO:0000313" key="4">
    <source>
        <dbReference type="Proteomes" id="UP000199356"/>
    </source>
</evidence>
<reference evidence="3 4" key="1">
    <citation type="submission" date="2016-10" db="EMBL/GenBank/DDBJ databases">
        <authorList>
            <person name="de Groot N.N."/>
        </authorList>
    </citation>
    <scope>NUCLEOTIDE SEQUENCE [LARGE SCALE GENOMIC DNA]</scope>
    <source>
        <strain evidence="3 4">DSM 19547</strain>
    </source>
</reference>
<dbReference type="GO" id="GO:0016616">
    <property type="term" value="F:oxidoreductase activity, acting on the CH-OH group of donors, NAD or NADP as acceptor"/>
    <property type="evidence" value="ECO:0007669"/>
    <property type="project" value="TreeGrafter"/>
</dbReference>
<dbReference type="STRING" id="441119.SAMN04488047_11010"/>
<dbReference type="PANTHER" id="PTHR42760">
    <property type="entry name" value="SHORT-CHAIN DEHYDROGENASES/REDUCTASES FAMILY MEMBER"/>
    <property type="match status" value="1"/>
</dbReference>
<dbReference type="InterPro" id="IPR036291">
    <property type="entry name" value="NAD(P)-bd_dom_sf"/>
</dbReference>
<name>A0A1I5S2M7_9RHOB</name>
<keyword evidence="4" id="KW-1185">Reference proteome</keyword>
<dbReference type="PRINTS" id="PR00081">
    <property type="entry name" value="GDHRDH"/>
</dbReference>
<accession>A0A1I5S2M7</accession>
<dbReference type="AlphaFoldDB" id="A0A1I5S2M7"/>
<dbReference type="Gene3D" id="3.40.50.720">
    <property type="entry name" value="NAD(P)-binding Rossmann-like Domain"/>
    <property type="match status" value="1"/>
</dbReference>
<dbReference type="InterPro" id="IPR002347">
    <property type="entry name" value="SDR_fam"/>
</dbReference>
<keyword evidence="2" id="KW-0560">Oxidoreductase</keyword>
<dbReference type="PRINTS" id="PR00080">
    <property type="entry name" value="SDRFAMILY"/>
</dbReference>
<dbReference type="RefSeq" id="WP_093422526.1">
    <property type="nucleotide sequence ID" value="NZ_FOXA01000010.1"/>
</dbReference>
<dbReference type="OrthoDB" id="20590at2"/>
<protein>
    <submittedName>
        <fullName evidence="3">Glucose 1-dehydrogenase</fullName>
    </submittedName>
</protein>
<evidence type="ECO:0000256" key="1">
    <source>
        <dbReference type="ARBA" id="ARBA00006484"/>
    </source>
</evidence>
<gene>
    <name evidence="3" type="ORF">SAMN04488047_11010</name>
</gene>
<dbReference type="EMBL" id="FOXA01000010">
    <property type="protein sequence ID" value="SFP64965.1"/>
    <property type="molecule type" value="Genomic_DNA"/>
</dbReference>
<dbReference type="PROSITE" id="PS51257">
    <property type="entry name" value="PROKAR_LIPOPROTEIN"/>
    <property type="match status" value="1"/>
</dbReference>
<dbReference type="Proteomes" id="UP000199356">
    <property type="component" value="Unassembled WGS sequence"/>
</dbReference>
<evidence type="ECO:0000313" key="3">
    <source>
        <dbReference type="EMBL" id="SFP64965.1"/>
    </source>
</evidence>
<comment type="similarity">
    <text evidence="1">Belongs to the short-chain dehydrogenases/reductases (SDR) family.</text>
</comment>
<evidence type="ECO:0000256" key="2">
    <source>
        <dbReference type="ARBA" id="ARBA00023002"/>
    </source>
</evidence>
<dbReference type="Pfam" id="PF13561">
    <property type="entry name" value="adh_short_C2"/>
    <property type="match status" value="1"/>
</dbReference>
<proteinExistence type="inferred from homology"/>
<dbReference type="FunFam" id="3.40.50.720:FF:000173">
    <property type="entry name" value="3-oxoacyl-[acyl-carrier protein] reductase"/>
    <property type="match status" value="1"/>
</dbReference>
<organism evidence="3 4">
    <name type="scientific">Tranquillimonas alkanivorans</name>
    <dbReference type="NCBI Taxonomy" id="441119"/>
    <lineage>
        <taxon>Bacteria</taxon>
        <taxon>Pseudomonadati</taxon>
        <taxon>Pseudomonadota</taxon>
        <taxon>Alphaproteobacteria</taxon>
        <taxon>Rhodobacterales</taxon>
        <taxon>Roseobacteraceae</taxon>
        <taxon>Tranquillimonas</taxon>
    </lineage>
</organism>
<dbReference type="NCBIfam" id="NF005559">
    <property type="entry name" value="PRK07231.1"/>
    <property type="match status" value="1"/>
</dbReference>
<sequence length="267" mass="28699">MPSDRPLDQRVAIVTGASSGIGSACAVALGAAGARVVVNYHGSEDGAQDTVAEVEARGGEAFEHKADVSDEVQVDAMFAEAVRRYERVDILVNNAGIQKDASVLDMEVSDWDAVMNIDLRGSFLCARAAARHFCGRETHWTGAAGNIIFMTSVHERIPWAGHANYAAAKAGTAMLMKSCAQEFGHERIRVNAVAPGAIKTAINQEVWESEEGRRDMLSKIPYGRIGEPEDVAKAVVWLASDDSDYVHGHTLIIDGGMTLHPHFREGG</sequence>
<dbReference type="SUPFAM" id="SSF51735">
    <property type="entry name" value="NAD(P)-binding Rossmann-fold domains"/>
    <property type="match status" value="1"/>
</dbReference>